<sequence>MAATGTRTIRIKFDGSAKGLVAATGVAMAELRALEKQTETNRKNLGKFTSAVGAAWAAAGRGALVLSQLSGGIGVVLALASAFVAMSGAAGLVPAVMLGAAAAMVAVKLGADGIKRAFDQLTPTLDTLKSKVSASFEKSLAPAVNNLRVTLPQLTSGFQQIATAMGGVLTKVTAWLKTPAAVGQVNTILSATARLIQNIGAFLAPVVAGFSRVGAVAAPILVELTAGLGAAGERFNAWVQRMADTGNIEQWIRTAIEAFRELFAILGDIGGIVGAVFDALSDAGVGLGGVLGPLAKQVRAFLESAQGHDAIVALAQAVAAVGHAVSGVLGAALTAIAPALPALLDAFAQLATQVASFLVPAIQLLGPLLQGLATFLAQNMTWIGPLAIAVGGLALGIQAVTAAVNLWKAAVAAYTVVQWALNAAMAASPIGLIIAGIAALIAIIVLIVQNLDFFRGVWAAVWKFVSDVITAVVNWFRGVWAAVFSWIQGAISGVGSFFGSVFNGIRGAVSSVADFFRNAWNNSVNAVRGFFSGLADFAGSVWSGISGAAKSAINAVIRVVNGAISGVNAVTGVVGIPAIPHIPMLAKGGTARAGQSYLVGERGPELFTPGRTGRVTNANTTAEAIGGGAEAQVIKLHLDLSEGITEVFRIKTDRDNRQMRRALTAGVGAAR</sequence>
<reference evidence="2 3" key="1">
    <citation type="submission" date="2020-03" db="EMBL/GenBank/DDBJ databases">
        <title>Sequencing the genomes of 1000 actinobacteria strains.</title>
        <authorList>
            <person name="Klenk H.-P."/>
        </authorList>
    </citation>
    <scope>NUCLEOTIDE SEQUENCE [LARGE SCALE GENOMIC DNA]</scope>
    <source>
        <strain evidence="2 3">DSM 45668</strain>
    </source>
</reference>
<feature type="transmembrane region" description="Helical" evidence="1">
    <location>
        <begin position="419"/>
        <end position="448"/>
    </location>
</feature>
<keyword evidence="1" id="KW-0472">Membrane</keyword>
<comment type="caution">
    <text evidence="2">The sequence shown here is derived from an EMBL/GenBank/DDBJ whole genome shotgun (WGS) entry which is preliminary data.</text>
</comment>
<feature type="transmembrane region" description="Helical" evidence="1">
    <location>
        <begin position="63"/>
        <end position="86"/>
    </location>
</feature>
<protein>
    <submittedName>
        <fullName evidence="2">Phage-related protein</fullName>
    </submittedName>
</protein>
<keyword evidence="1" id="KW-0812">Transmembrane</keyword>
<accession>A0ABX0SXI4</accession>
<keyword evidence="1" id="KW-1133">Transmembrane helix</keyword>
<feature type="transmembrane region" description="Helical" evidence="1">
    <location>
        <begin position="483"/>
        <end position="502"/>
    </location>
</feature>
<name>A0ABX0SXI4_9PSEU</name>
<feature type="transmembrane region" description="Helical" evidence="1">
    <location>
        <begin position="383"/>
        <end position="407"/>
    </location>
</feature>
<dbReference type="Proteomes" id="UP000754495">
    <property type="component" value="Unassembled WGS sequence"/>
</dbReference>
<organism evidence="2 3">
    <name type="scientific">Amycolatopsis viridis</name>
    <dbReference type="NCBI Taxonomy" id="185678"/>
    <lineage>
        <taxon>Bacteria</taxon>
        <taxon>Bacillati</taxon>
        <taxon>Actinomycetota</taxon>
        <taxon>Actinomycetes</taxon>
        <taxon>Pseudonocardiales</taxon>
        <taxon>Pseudonocardiaceae</taxon>
        <taxon>Amycolatopsis</taxon>
    </lineage>
</organism>
<feature type="transmembrane region" description="Helical" evidence="1">
    <location>
        <begin position="357"/>
        <end position="376"/>
    </location>
</feature>
<evidence type="ECO:0000313" key="2">
    <source>
        <dbReference type="EMBL" id="NIH81686.1"/>
    </source>
</evidence>
<dbReference type="RefSeq" id="WP_167117793.1">
    <property type="nucleotide sequence ID" value="NZ_JAANOU010000001.1"/>
</dbReference>
<keyword evidence="3" id="KW-1185">Reference proteome</keyword>
<feature type="transmembrane region" description="Helical" evidence="1">
    <location>
        <begin position="311"/>
        <end position="337"/>
    </location>
</feature>
<dbReference type="EMBL" id="JAANOU010000001">
    <property type="protein sequence ID" value="NIH81686.1"/>
    <property type="molecule type" value="Genomic_DNA"/>
</dbReference>
<gene>
    <name evidence="2" type="ORF">FHX46_004216</name>
</gene>
<feature type="transmembrane region" description="Helical" evidence="1">
    <location>
        <begin position="92"/>
        <end position="111"/>
    </location>
</feature>
<evidence type="ECO:0000313" key="3">
    <source>
        <dbReference type="Proteomes" id="UP000754495"/>
    </source>
</evidence>
<evidence type="ECO:0000256" key="1">
    <source>
        <dbReference type="SAM" id="Phobius"/>
    </source>
</evidence>
<proteinExistence type="predicted"/>
<feature type="transmembrane region" description="Helical" evidence="1">
    <location>
        <begin position="460"/>
        <end position="477"/>
    </location>
</feature>